<dbReference type="EMBL" id="JAHUVW010000002">
    <property type="protein sequence ID" value="MBV7673193.1"/>
    <property type="molecule type" value="Genomic_DNA"/>
</dbReference>
<dbReference type="InterPro" id="IPR002502">
    <property type="entry name" value="Amidase_domain"/>
</dbReference>
<evidence type="ECO:0000256" key="2">
    <source>
        <dbReference type="ARBA" id="ARBA00011901"/>
    </source>
</evidence>
<feature type="chain" id="PRO_5045993551" description="N-acetylmuramoyl-L-alanine amidase" evidence="5">
    <location>
        <begin position="35"/>
        <end position="455"/>
    </location>
</feature>
<comment type="caution">
    <text evidence="7">The sequence shown here is derived from an EMBL/GenBank/DDBJ whole genome shotgun (WGS) entry which is preliminary data.</text>
</comment>
<feature type="domain" description="N-acetylmuramoyl-L-alanine amidase" evidence="6">
    <location>
        <begin position="68"/>
        <end position="209"/>
    </location>
</feature>
<accession>A0ABS6TYU5</accession>
<dbReference type="Gene3D" id="3.40.80.10">
    <property type="entry name" value="Peptidoglycan recognition protein-like"/>
    <property type="match status" value="1"/>
</dbReference>
<gene>
    <name evidence="7" type="ORF">STHAL_27495</name>
</gene>
<name>A0ABS6TYU5_STRHA</name>
<evidence type="ECO:0000313" key="8">
    <source>
        <dbReference type="Proteomes" id="UP000735541"/>
    </source>
</evidence>
<evidence type="ECO:0000256" key="4">
    <source>
        <dbReference type="ARBA" id="ARBA00023316"/>
    </source>
</evidence>
<organism evidence="7 8">
    <name type="scientific">Streptomyces halstedii</name>
    <dbReference type="NCBI Taxonomy" id="1944"/>
    <lineage>
        <taxon>Bacteria</taxon>
        <taxon>Bacillati</taxon>
        <taxon>Actinomycetota</taxon>
        <taxon>Actinomycetes</taxon>
        <taxon>Kitasatosporales</taxon>
        <taxon>Streptomycetaceae</taxon>
        <taxon>Streptomyces</taxon>
    </lineage>
</organism>
<protein>
    <recommendedName>
        <fullName evidence="2">N-acetylmuramoyl-L-alanine amidase</fullName>
        <ecNumber evidence="2">3.5.1.28</ecNumber>
    </recommendedName>
</protein>
<keyword evidence="4" id="KW-0961">Cell wall biogenesis/degradation</keyword>
<dbReference type="EC" id="3.5.1.28" evidence="2"/>
<dbReference type="PANTHER" id="PTHR30417:SF1">
    <property type="entry name" value="N-ACETYLMURAMOYL-L-ALANINE AMIDASE AMID"/>
    <property type="match status" value="1"/>
</dbReference>
<dbReference type="SMART" id="SM00644">
    <property type="entry name" value="Ami_2"/>
    <property type="match status" value="1"/>
</dbReference>
<evidence type="ECO:0000259" key="6">
    <source>
        <dbReference type="SMART" id="SM00644"/>
    </source>
</evidence>
<evidence type="ECO:0000256" key="3">
    <source>
        <dbReference type="ARBA" id="ARBA00022801"/>
    </source>
</evidence>
<sequence length="455" mass="49471">MKPDQRTRTRTRTALALLATGALAVALLTPSAQADTGSVRPECPRGLSCDWVPAAYRQTGDPADKETYGNYDTADRPRGNAVRFIVLHDTEVDYDTTLKIFQDPANQTSAHYVVRSSDGHVTQMVKNKDIAWQAGNWYLNTHSIGIEQEGVAAEGAKWYTDAMYRSTARLVRHLAATYDIPLDRQHILGHDGVPPTSAAGTPNMHWDPGPYWDWNRFMALLGQPARPSPPRSAPSTSRSGELVTVSADFAGNRQAFRDCEKGVDLPAQASSAVPLRTAPSTDAPLFSDPGLHPDGAPGTDCAADWGSKISATQQAVVADRAPGWTAIWWYGQKAWMRTPTHSRVITPTTGQVVRPKAGRDSVPVYGVAYPEKAEYPGDFTKPTTGTPLVYTIKEGQSYPGGGAAPTGYFYAPTIDSSKPYDHTYFTGTQTYVTVQIGHRVGFVRASDVDVVRTRS</sequence>
<keyword evidence="3" id="KW-0378">Hydrolase</keyword>
<dbReference type="PANTHER" id="PTHR30417">
    <property type="entry name" value="N-ACETYLMURAMOYL-L-ALANINE AMIDASE AMID"/>
    <property type="match status" value="1"/>
</dbReference>
<dbReference type="CDD" id="cd06583">
    <property type="entry name" value="PGRP"/>
    <property type="match status" value="1"/>
</dbReference>
<keyword evidence="5" id="KW-0732">Signal</keyword>
<dbReference type="Pfam" id="PF01510">
    <property type="entry name" value="Amidase_2"/>
    <property type="match status" value="1"/>
</dbReference>
<dbReference type="RefSeq" id="WP_228872726.1">
    <property type="nucleotide sequence ID" value="NZ_JAHUVW010000002.1"/>
</dbReference>
<dbReference type="Proteomes" id="UP000735541">
    <property type="component" value="Unassembled WGS sequence"/>
</dbReference>
<dbReference type="InterPro" id="IPR036505">
    <property type="entry name" value="Amidase/PGRP_sf"/>
</dbReference>
<reference evidence="7 8" key="1">
    <citation type="submission" date="2021-07" db="EMBL/GenBank/DDBJ databases">
        <title>Sequencing Streptomyces halstedii LGO-A4 genome an citrus endophytic actinomycete.</title>
        <authorList>
            <person name="Samborskyy M."/>
            <person name="Scott N."/>
            <person name="Deglau R."/>
            <person name="Dickens S."/>
            <person name="Oliveira L.G."/>
        </authorList>
    </citation>
    <scope>NUCLEOTIDE SEQUENCE [LARGE SCALE GENOMIC DNA]</scope>
    <source>
        <strain evidence="7 8">LGO-A4</strain>
    </source>
</reference>
<proteinExistence type="predicted"/>
<evidence type="ECO:0000256" key="5">
    <source>
        <dbReference type="SAM" id="SignalP"/>
    </source>
</evidence>
<dbReference type="InterPro" id="IPR051206">
    <property type="entry name" value="NAMLAA_amidase_2"/>
</dbReference>
<feature type="signal peptide" evidence="5">
    <location>
        <begin position="1"/>
        <end position="34"/>
    </location>
</feature>
<comment type="catalytic activity">
    <reaction evidence="1">
        <text>Hydrolyzes the link between N-acetylmuramoyl residues and L-amino acid residues in certain cell-wall glycopeptides.</text>
        <dbReference type="EC" id="3.5.1.28"/>
    </reaction>
</comment>
<keyword evidence="8" id="KW-1185">Reference proteome</keyword>
<dbReference type="SUPFAM" id="SSF55846">
    <property type="entry name" value="N-acetylmuramoyl-L-alanine amidase-like"/>
    <property type="match status" value="1"/>
</dbReference>
<evidence type="ECO:0000256" key="1">
    <source>
        <dbReference type="ARBA" id="ARBA00001561"/>
    </source>
</evidence>
<evidence type="ECO:0000313" key="7">
    <source>
        <dbReference type="EMBL" id="MBV7673193.1"/>
    </source>
</evidence>